<name>G9N907_HYPVG</name>
<keyword evidence="2" id="KW-1133">Transmembrane helix</keyword>
<feature type="compositionally biased region" description="Low complexity" evidence="1">
    <location>
        <begin position="114"/>
        <end position="123"/>
    </location>
</feature>
<dbReference type="EMBL" id="ABDF02000090">
    <property type="protein sequence ID" value="EHK16429.1"/>
    <property type="molecule type" value="Genomic_DNA"/>
</dbReference>
<keyword evidence="2" id="KW-0472">Membrane</keyword>
<keyword evidence="4" id="KW-1185">Reference proteome</keyword>
<protein>
    <submittedName>
        <fullName evidence="3">Uncharacterized protein</fullName>
    </submittedName>
</protein>
<dbReference type="GeneID" id="25796760"/>
<reference evidence="3 4" key="1">
    <citation type="journal article" date="2011" name="Genome Biol.">
        <title>Comparative genome sequence analysis underscores mycoparasitism as the ancestral life style of Trichoderma.</title>
        <authorList>
            <person name="Kubicek C.P."/>
            <person name="Herrera-Estrella A."/>
            <person name="Seidl-Seiboth V."/>
            <person name="Martinez D.A."/>
            <person name="Druzhinina I.S."/>
            <person name="Thon M."/>
            <person name="Zeilinger S."/>
            <person name="Casas-Flores S."/>
            <person name="Horwitz B.A."/>
            <person name="Mukherjee P.K."/>
            <person name="Mukherjee M."/>
            <person name="Kredics L."/>
            <person name="Alcaraz L.D."/>
            <person name="Aerts A."/>
            <person name="Antal Z."/>
            <person name="Atanasova L."/>
            <person name="Cervantes-Badillo M.G."/>
            <person name="Challacombe J."/>
            <person name="Chertkov O."/>
            <person name="McCluskey K."/>
            <person name="Coulpier F."/>
            <person name="Deshpande N."/>
            <person name="von Doehren H."/>
            <person name="Ebbole D.J."/>
            <person name="Esquivel-Naranjo E.U."/>
            <person name="Fekete E."/>
            <person name="Flipphi M."/>
            <person name="Glaser F."/>
            <person name="Gomez-Rodriguez E.Y."/>
            <person name="Gruber S."/>
            <person name="Han C."/>
            <person name="Henrissat B."/>
            <person name="Hermosa R."/>
            <person name="Hernandez-Onate M."/>
            <person name="Karaffa L."/>
            <person name="Kosti I."/>
            <person name="Le Crom S."/>
            <person name="Lindquist E."/>
            <person name="Lucas S."/>
            <person name="Luebeck M."/>
            <person name="Luebeck P.S."/>
            <person name="Margeot A."/>
            <person name="Metz B."/>
            <person name="Misra M."/>
            <person name="Nevalainen H."/>
            <person name="Omann M."/>
            <person name="Packer N."/>
            <person name="Perrone G."/>
            <person name="Uresti-Rivera E.E."/>
            <person name="Salamov A."/>
            <person name="Schmoll M."/>
            <person name="Seiboth B."/>
            <person name="Shapiro H."/>
            <person name="Sukno S."/>
            <person name="Tamayo-Ramos J.A."/>
            <person name="Tisch D."/>
            <person name="Wiest A."/>
            <person name="Wilkinson H.H."/>
            <person name="Zhang M."/>
            <person name="Coutinho P.M."/>
            <person name="Kenerley C.M."/>
            <person name="Monte E."/>
            <person name="Baker S.E."/>
            <person name="Grigoriev I.V."/>
        </authorList>
    </citation>
    <scope>NUCLEOTIDE SEQUENCE [LARGE SCALE GENOMIC DNA]</scope>
    <source>
        <strain evidence="4">Gv29-8 / FGSC 10586</strain>
    </source>
</reference>
<evidence type="ECO:0000256" key="2">
    <source>
        <dbReference type="SAM" id="Phobius"/>
    </source>
</evidence>
<sequence>MQVLGSLQDPRTKHLHLHLAAYSPFREWLVAVICLHAASLVYLAHYGVLGPGFAYGASSILTSFSFWINKSRRSTNAFPARQQQLAPPAEFRLVRHMDSRRVQEENDSEATGRQQQQQQQQQQGLPAREDEKKKKRKKEKLNPFADDVLTTQQALSITKIPHCLSTRMATRISTFAEGSLNPGGHERRSRSTVSPRPSPGTPPDPTWP</sequence>
<organism evidence="3 4">
    <name type="scientific">Hypocrea virens (strain Gv29-8 / FGSC 10586)</name>
    <name type="common">Gliocladium virens</name>
    <name type="synonym">Trichoderma virens</name>
    <dbReference type="NCBI Taxonomy" id="413071"/>
    <lineage>
        <taxon>Eukaryota</taxon>
        <taxon>Fungi</taxon>
        <taxon>Dikarya</taxon>
        <taxon>Ascomycota</taxon>
        <taxon>Pezizomycotina</taxon>
        <taxon>Sordariomycetes</taxon>
        <taxon>Hypocreomycetidae</taxon>
        <taxon>Hypocreales</taxon>
        <taxon>Hypocreaceae</taxon>
        <taxon>Trichoderma</taxon>
    </lineage>
</organism>
<feature type="region of interest" description="Disordered" evidence="1">
    <location>
        <begin position="100"/>
        <end position="145"/>
    </location>
</feature>
<dbReference type="AlphaFoldDB" id="G9N907"/>
<dbReference type="VEuPathDB" id="FungiDB:TRIVIDRAFT_65798"/>
<evidence type="ECO:0000313" key="4">
    <source>
        <dbReference type="Proteomes" id="UP000007115"/>
    </source>
</evidence>
<feature type="region of interest" description="Disordered" evidence="1">
    <location>
        <begin position="175"/>
        <end position="208"/>
    </location>
</feature>
<proteinExistence type="predicted"/>
<comment type="caution">
    <text evidence="3">The sequence shown here is derived from an EMBL/GenBank/DDBJ whole genome shotgun (WGS) entry which is preliminary data.</text>
</comment>
<dbReference type="RefSeq" id="XP_013950637.1">
    <property type="nucleotide sequence ID" value="XM_014095162.1"/>
</dbReference>
<keyword evidence="2" id="KW-0812">Transmembrane</keyword>
<gene>
    <name evidence="3" type="ORF">TRIVIDRAFT_65798</name>
</gene>
<feature type="compositionally biased region" description="Pro residues" evidence="1">
    <location>
        <begin position="196"/>
        <end position="208"/>
    </location>
</feature>
<evidence type="ECO:0000313" key="3">
    <source>
        <dbReference type="EMBL" id="EHK16429.1"/>
    </source>
</evidence>
<dbReference type="Proteomes" id="UP000007115">
    <property type="component" value="Unassembled WGS sequence"/>
</dbReference>
<evidence type="ECO:0000256" key="1">
    <source>
        <dbReference type="SAM" id="MobiDB-lite"/>
    </source>
</evidence>
<dbReference type="HOGENOM" id="CLU_1321053_0_0_1"/>
<dbReference type="InParanoid" id="G9N907"/>
<accession>G9N907</accession>
<feature type="transmembrane region" description="Helical" evidence="2">
    <location>
        <begin position="52"/>
        <end position="69"/>
    </location>
</feature>